<name>A0A2T9ZGL8_9FUNG</name>
<evidence type="ECO:0000313" key="3">
    <source>
        <dbReference type="EMBL" id="PVV03734.1"/>
    </source>
</evidence>
<keyword evidence="4" id="KW-1185">Reference proteome</keyword>
<evidence type="ECO:0000256" key="1">
    <source>
        <dbReference type="ARBA" id="ARBA00005578"/>
    </source>
</evidence>
<protein>
    <recommendedName>
        <fullName evidence="5">BolA protein</fullName>
    </recommendedName>
</protein>
<reference evidence="3 4" key="1">
    <citation type="journal article" date="2018" name="MBio">
        <title>Comparative Genomics Reveals the Core Gene Toolbox for the Fungus-Insect Symbiosis.</title>
        <authorList>
            <person name="Wang Y."/>
            <person name="Stata M."/>
            <person name="Wang W."/>
            <person name="Stajich J.E."/>
            <person name="White M.M."/>
            <person name="Moncalvo J.M."/>
        </authorList>
    </citation>
    <scope>NUCLEOTIDE SEQUENCE [LARGE SCALE GENOMIC DNA]</scope>
    <source>
        <strain evidence="3 4">SC-DP-2</strain>
    </source>
</reference>
<comment type="similarity">
    <text evidence="1 2">Belongs to the BolA/IbaG family.</text>
</comment>
<evidence type="ECO:0000313" key="4">
    <source>
        <dbReference type="Proteomes" id="UP000245609"/>
    </source>
</evidence>
<dbReference type="InterPro" id="IPR052275">
    <property type="entry name" value="Mt_Fe-S_assembly_factor"/>
</dbReference>
<dbReference type="GO" id="GO:0005759">
    <property type="term" value="C:mitochondrial matrix"/>
    <property type="evidence" value="ECO:0007669"/>
    <property type="project" value="TreeGrafter"/>
</dbReference>
<organism evidence="3 4">
    <name type="scientific">Smittium megazygosporum</name>
    <dbReference type="NCBI Taxonomy" id="133381"/>
    <lineage>
        <taxon>Eukaryota</taxon>
        <taxon>Fungi</taxon>
        <taxon>Fungi incertae sedis</taxon>
        <taxon>Zoopagomycota</taxon>
        <taxon>Kickxellomycotina</taxon>
        <taxon>Harpellomycetes</taxon>
        <taxon>Harpellales</taxon>
        <taxon>Legeriomycetaceae</taxon>
        <taxon>Smittium</taxon>
    </lineage>
</organism>
<proteinExistence type="inferred from homology"/>
<dbReference type="Pfam" id="PF01722">
    <property type="entry name" value="BolA"/>
    <property type="match status" value="1"/>
</dbReference>
<accession>A0A2T9ZGL8</accession>
<dbReference type="EMBL" id="MBFS01000199">
    <property type="protein sequence ID" value="PVV03734.1"/>
    <property type="molecule type" value="Genomic_DNA"/>
</dbReference>
<dbReference type="Gene3D" id="3.30.300.90">
    <property type="entry name" value="BolA-like"/>
    <property type="match status" value="1"/>
</dbReference>
<dbReference type="PANTHER" id="PTHR46188">
    <property type="entry name" value="BOLA-LIKE PROTEIN 3"/>
    <property type="match status" value="1"/>
</dbReference>
<sequence length="113" mass="12971">MSRLATNFFSRPYLCKQSSTFFSCSRRFYSDLQTKFETQGEKMLFDKLFTKLNPTLLKVTDTSSGCGAMYLVQIQSPQFKGLGILKQHRLINEILKEEIAEMHGLRIMSSASE</sequence>
<dbReference type="PANTHER" id="PTHR46188:SF1">
    <property type="entry name" value="BOLA-LIKE PROTEIN 3"/>
    <property type="match status" value="1"/>
</dbReference>
<dbReference type="InterPro" id="IPR036065">
    <property type="entry name" value="BolA-like_sf"/>
</dbReference>
<comment type="caution">
    <text evidence="3">The sequence shown here is derived from an EMBL/GenBank/DDBJ whole genome shotgun (WGS) entry which is preliminary data.</text>
</comment>
<dbReference type="SUPFAM" id="SSF82657">
    <property type="entry name" value="BolA-like"/>
    <property type="match status" value="1"/>
</dbReference>
<dbReference type="Proteomes" id="UP000245609">
    <property type="component" value="Unassembled WGS sequence"/>
</dbReference>
<dbReference type="AlphaFoldDB" id="A0A2T9ZGL8"/>
<gene>
    <name evidence="3" type="ORF">BB560_001801</name>
</gene>
<dbReference type="STRING" id="133381.A0A2T9ZGL8"/>
<dbReference type="InterPro" id="IPR002634">
    <property type="entry name" value="BolA"/>
</dbReference>
<evidence type="ECO:0000256" key="2">
    <source>
        <dbReference type="RuleBase" id="RU003860"/>
    </source>
</evidence>
<evidence type="ECO:0008006" key="5">
    <source>
        <dbReference type="Google" id="ProtNLM"/>
    </source>
</evidence>
<dbReference type="OrthoDB" id="4983at2759"/>